<accession>A0AAW1U6N3</accession>
<dbReference type="EMBL" id="JARQZJ010000034">
    <property type="protein sequence ID" value="KAK9875810.1"/>
    <property type="molecule type" value="Genomic_DNA"/>
</dbReference>
<reference evidence="2 3" key="1">
    <citation type="submission" date="2023-03" db="EMBL/GenBank/DDBJ databases">
        <title>Genome insight into feeding habits of ladybird beetles.</title>
        <authorList>
            <person name="Li H.-S."/>
            <person name="Huang Y.-H."/>
            <person name="Pang H."/>
        </authorList>
    </citation>
    <scope>NUCLEOTIDE SEQUENCE [LARGE SCALE GENOMIC DNA]</scope>
    <source>
        <strain evidence="2">SYSU_2023b</strain>
        <tissue evidence="2">Whole body</tissue>
    </source>
</reference>
<evidence type="ECO:0000256" key="1">
    <source>
        <dbReference type="SAM" id="MobiDB-lite"/>
    </source>
</evidence>
<evidence type="ECO:0000313" key="3">
    <source>
        <dbReference type="Proteomes" id="UP001431783"/>
    </source>
</evidence>
<protein>
    <submittedName>
        <fullName evidence="2">Uncharacterized protein</fullName>
    </submittedName>
</protein>
<sequence length="351" mass="40034">MMVRSLDDTTEVMVKILDKNIHSNNCTAKTGSRYSAESKYDVSPIHKSNEYSKEKKNYQTDIRTKSSDVVEENTPASYNFSPPFESESKREISIFDDMPPLENIDGALIFQESREDLKEDFDFPYLDDKTDVDKELEFKTDMFEDASDCCDNLLYKNEENALGDVKRNPKTDVISEEKVVTAKTRKPKTKLGVRIPNKHFPTKNEDIDAWAPKNSWNSVTNMKPREKALDLSEKENCELLDVSDEKSTKKSYTSAVKSVKLIHIETPADDEAAIEIVEPPLPEYRNNTWYPNIIEKSSDDEKNIEGSPGETTESDDSGKLLENQVTEDLTSPCVIQTVSKTNKKKSKKKRK</sequence>
<feature type="region of interest" description="Disordered" evidence="1">
    <location>
        <begin position="292"/>
        <end position="327"/>
    </location>
</feature>
<gene>
    <name evidence="2" type="ORF">WA026_009595</name>
</gene>
<organism evidence="2 3">
    <name type="scientific">Henosepilachna vigintioctopunctata</name>
    <dbReference type="NCBI Taxonomy" id="420089"/>
    <lineage>
        <taxon>Eukaryota</taxon>
        <taxon>Metazoa</taxon>
        <taxon>Ecdysozoa</taxon>
        <taxon>Arthropoda</taxon>
        <taxon>Hexapoda</taxon>
        <taxon>Insecta</taxon>
        <taxon>Pterygota</taxon>
        <taxon>Neoptera</taxon>
        <taxon>Endopterygota</taxon>
        <taxon>Coleoptera</taxon>
        <taxon>Polyphaga</taxon>
        <taxon>Cucujiformia</taxon>
        <taxon>Coccinelloidea</taxon>
        <taxon>Coccinellidae</taxon>
        <taxon>Epilachninae</taxon>
        <taxon>Epilachnini</taxon>
        <taxon>Henosepilachna</taxon>
    </lineage>
</organism>
<proteinExistence type="predicted"/>
<feature type="region of interest" description="Disordered" evidence="1">
    <location>
        <begin position="332"/>
        <end position="351"/>
    </location>
</feature>
<dbReference type="AlphaFoldDB" id="A0AAW1U6N3"/>
<name>A0AAW1U6N3_9CUCU</name>
<dbReference type="Proteomes" id="UP001431783">
    <property type="component" value="Unassembled WGS sequence"/>
</dbReference>
<evidence type="ECO:0000313" key="2">
    <source>
        <dbReference type="EMBL" id="KAK9875810.1"/>
    </source>
</evidence>
<comment type="caution">
    <text evidence="2">The sequence shown here is derived from an EMBL/GenBank/DDBJ whole genome shotgun (WGS) entry which is preliminary data.</text>
</comment>
<feature type="compositionally biased region" description="Basic residues" evidence="1">
    <location>
        <begin position="341"/>
        <end position="351"/>
    </location>
</feature>
<keyword evidence="3" id="KW-1185">Reference proteome</keyword>